<proteinExistence type="predicted"/>
<dbReference type="AlphaFoldDB" id="A0A5C7BDW5"/>
<dbReference type="EMBL" id="VOSB01000018">
    <property type="protein sequence ID" value="TXE16374.1"/>
    <property type="molecule type" value="Genomic_DNA"/>
</dbReference>
<gene>
    <name evidence="1" type="ORF">ES692_12645</name>
</gene>
<organism evidence="1 2">
    <name type="scientific">Psychroserpens burtonensis</name>
    <dbReference type="NCBI Taxonomy" id="49278"/>
    <lineage>
        <taxon>Bacteria</taxon>
        <taxon>Pseudomonadati</taxon>
        <taxon>Bacteroidota</taxon>
        <taxon>Flavobacteriia</taxon>
        <taxon>Flavobacteriales</taxon>
        <taxon>Flavobacteriaceae</taxon>
        <taxon>Psychroserpens</taxon>
    </lineage>
</organism>
<protein>
    <submittedName>
        <fullName evidence="1">DUF3822 family protein</fullName>
    </submittedName>
</protein>
<keyword evidence="2" id="KW-1185">Reference proteome</keyword>
<dbReference type="InterPro" id="IPR024213">
    <property type="entry name" value="DUF3822"/>
</dbReference>
<dbReference type="RefSeq" id="WP_147231853.1">
    <property type="nucleotide sequence ID" value="NZ_VOSB01000018.1"/>
</dbReference>
<dbReference type="Gene3D" id="3.30.420.250">
    <property type="match status" value="1"/>
</dbReference>
<evidence type="ECO:0000313" key="1">
    <source>
        <dbReference type="EMBL" id="TXE16374.1"/>
    </source>
</evidence>
<sequence length="267" mass="31121">MKQNSIKALSIQIRLSGLSFCILNRSNNAIELIKHVHLEKKATPYELLNDLKSSMESNGDLKQSFDSVICIYKNELSCLVPKELFEENNMADYLKFNAKILKTDYISYDRLTTNDSVNVYVPLMNINNYIFETFGSFDFKHSSTVLIDTLLQITPNDTATTLHINVNSSSFEIIAIKNQELIFYNTFEYCTKEDFIYYILFTLEQLKLNPETIKTVLTGTINKDDELFKIIYKYIRFIEFSKPNYTYTIENNLDYNHSDFTLLNSFS</sequence>
<dbReference type="Proteomes" id="UP000321938">
    <property type="component" value="Unassembled WGS sequence"/>
</dbReference>
<dbReference type="OrthoDB" id="658622at2"/>
<dbReference type="Pfam" id="PF12864">
    <property type="entry name" value="DUF3822"/>
    <property type="match status" value="1"/>
</dbReference>
<evidence type="ECO:0000313" key="2">
    <source>
        <dbReference type="Proteomes" id="UP000321938"/>
    </source>
</evidence>
<accession>A0A5C7BDW5</accession>
<dbReference type="CDD" id="cd24013">
    <property type="entry name" value="ASKHA_ATPase_BT3980-like"/>
    <property type="match status" value="1"/>
</dbReference>
<dbReference type="STRING" id="1123037.GCA_000425305_02433"/>
<name>A0A5C7BDW5_9FLAO</name>
<reference evidence="1 2" key="1">
    <citation type="submission" date="2019-08" db="EMBL/GenBank/DDBJ databases">
        <title>Genome of Psychroserpens burtonensis ACAM 167.</title>
        <authorList>
            <person name="Bowman J.P."/>
        </authorList>
    </citation>
    <scope>NUCLEOTIDE SEQUENCE [LARGE SCALE GENOMIC DNA]</scope>
    <source>
        <strain evidence="1 2">ACAM 167</strain>
    </source>
</reference>
<comment type="caution">
    <text evidence="1">The sequence shown here is derived from an EMBL/GenBank/DDBJ whole genome shotgun (WGS) entry which is preliminary data.</text>
</comment>
<dbReference type="Gene3D" id="3.30.420.260">
    <property type="match status" value="1"/>
</dbReference>